<dbReference type="FunFam" id="1.10.10.10:FF:000005">
    <property type="entry name" value="Two-component system response regulator"/>
    <property type="match status" value="1"/>
</dbReference>
<evidence type="ECO:0000259" key="9">
    <source>
        <dbReference type="PROSITE" id="PS51755"/>
    </source>
</evidence>
<comment type="caution">
    <text evidence="10">The sequence shown here is derived from an EMBL/GenBank/DDBJ whole genome shotgun (WGS) entry which is preliminary data.</text>
</comment>
<keyword evidence="11" id="KW-1185">Reference proteome</keyword>
<dbReference type="Gene3D" id="6.10.250.690">
    <property type="match status" value="1"/>
</dbReference>
<dbReference type="SMART" id="SM00448">
    <property type="entry name" value="REC"/>
    <property type="match status" value="1"/>
</dbReference>
<protein>
    <submittedName>
        <fullName evidence="10">Response regulator MprA</fullName>
    </submittedName>
</protein>
<dbReference type="Pfam" id="PF00072">
    <property type="entry name" value="Response_reg"/>
    <property type="match status" value="1"/>
</dbReference>
<feature type="domain" description="Response regulatory" evidence="8">
    <location>
        <begin position="1"/>
        <end position="114"/>
    </location>
</feature>
<proteinExistence type="predicted"/>
<dbReference type="Pfam" id="PF00486">
    <property type="entry name" value="Trans_reg_C"/>
    <property type="match status" value="1"/>
</dbReference>
<dbReference type="FunFam" id="3.40.50.2300:FF:000001">
    <property type="entry name" value="DNA-binding response regulator PhoB"/>
    <property type="match status" value="1"/>
</dbReference>
<dbReference type="SUPFAM" id="SSF52172">
    <property type="entry name" value="CheY-like"/>
    <property type="match status" value="1"/>
</dbReference>
<dbReference type="InterPro" id="IPR039420">
    <property type="entry name" value="WalR-like"/>
</dbReference>
<evidence type="ECO:0000256" key="2">
    <source>
        <dbReference type="ARBA" id="ARBA00023012"/>
    </source>
</evidence>
<gene>
    <name evidence="10" type="primary">mprA_2</name>
    <name evidence="10" type="ORF">NRB56_43400</name>
</gene>
<evidence type="ECO:0000256" key="1">
    <source>
        <dbReference type="ARBA" id="ARBA00022553"/>
    </source>
</evidence>
<dbReference type="GO" id="GO:0006355">
    <property type="term" value="P:regulation of DNA-templated transcription"/>
    <property type="evidence" value="ECO:0007669"/>
    <property type="project" value="InterPro"/>
</dbReference>
<keyword evidence="4 7" id="KW-0238">DNA-binding</keyword>
<dbReference type="PANTHER" id="PTHR48111:SF28">
    <property type="entry name" value="TRANSCRIPTIONAL REGULATORY PROTEIN TCRX-RELATED"/>
    <property type="match status" value="1"/>
</dbReference>
<dbReference type="InterPro" id="IPR001867">
    <property type="entry name" value="OmpR/PhoB-type_DNA-bd"/>
</dbReference>
<dbReference type="Gene3D" id="3.40.50.2300">
    <property type="match status" value="1"/>
</dbReference>
<dbReference type="GO" id="GO:0000976">
    <property type="term" value="F:transcription cis-regulatory region binding"/>
    <property type="evidence" value="ECO:0007669"/>
    <property type="project" value="TreeGrafter"/>
</dbReference>
<dbReference type="PROSITE" id="PS51755">
    <property type="entry name" value="OMPR_PHOB"/>
    <property type="match status" value="1"/>
</dbReference>
<name>A0A7K0DSQ2_9NOCA</name>
<organism evidence="10 11">
    <name type="scientific">Nocardia aurantia</name>
    <dbReference type="NCBI Taxonomy" id="2585199"/>
    <lineage>
        <taxon>Bacteria</taxon>
        <taxon>Bacillati</taxon>
        <taxon>Actinomycetota</taxon>
        <taxon>Actinomycetes</taxon>
        <taxon>Mycobacteriales</taxon>
        <taxon>Nocardiaceae</taxon>
        <taxon>Nocardia</taxon>
    </lineage>
</organism>
<dbReference type="GO" id="GO:0032993">
    <property type="term" value="C:protein-DNA complex"/>
    <property type="evidence" value="ECO:0007669"/>
    <property type="project" value="TreeGrafter"/>
</dbReference>
<dbReference type="AlphaFoldDB" id="A0A7K0DSQ2"/>
<keyword evidence="3" id="KW-0805">Transcription regulation</keyword>
<feature type="domain" description="OmpR/PhoB-type" evidence="9">
    <location>
        <begin position="123"/>
        <end position="220"/>
    </location>
</feature>
<dbReference type="InterPro" id="IPR001789">
    <property type="entry name" value="Sig_transdc_resp-reg_receiver"/>
</dbReference>
<evidence type="ECO:0000256" key="7">
    <source>
        <dbReference type="PROSITE-ProRule" id="PRU01091"/>
    </source>
</evidence>
<dbReference type="GO" id="GO:0005829">
    <property type="term" value="C:cytosol"/>
    <property type="evidence" value="ECO:0007669"/>
    <property type="project" value="TreeGrafter"/>
</dbReference>
<evidence type="ECO:0000256" key="5">
    <source>
        <dbReference type="ARBA" id="ARBA00023163"/>
    </source>
</evidence>
<dbReference type="SMART" id="SM00862">
    <property type="entry name" value="Trans_reg_C"/>
    <property type="match status" value="1"/>
</dbReference>
<evidence type="ECO:0000313" key="10">
    <source>
        <dbReference type="EMBL" id="MQY28756.1"/>
    </source>
</evidence>
<dbReference type="GO" id="GO:0000156">
    <property type="term" value="F:phosphorelay response regulator activity"/>
    <property type="evidence" value="ECO:0007669"/>
    <property type="project" value="TreeGrafter"/>
</dbReference>
<dbReference type="Gene3D" id="1.10.10.10">
    <property type="entry name" value="Winged helix-like DNA-binding domain superfamily/Winged helix DNA-binding domain"/>
    <property type="match status" value="1"/>
</dbReference>
<dbReference type="EMBL" id="WEGI01000009">
    <property type="protein sequence ID" value="MQY28756.1"/>
    <property type="molecule type" value="Genomic_DNA"/>
</dbReference>
<evidence type="ECO:0000313" key="11">
    <source>
        <dbReference type="Proteomes" id="UP000431401"/>
    </source>
</evidence>
<dbReference type="Proteomes" id="UP000431401">
    <property type="component" value="Unassembled WGS sequence"/>
</dbReference>
<evidence type="ECO:0000259" key="8">
    <source>
        <dbReference type="PROSITE" id="PS50110"/>
    </source>
</evidence>
<dbReference type="PANTHER" id="PTHR48111">
    <property type="entry name" value="REGULATOR OF RPOS"/>
    <property type="match status" value="1"/>
</dbReference>
<feature type="modified residue" description="4-aspartylphosphate" evidence="6">
    <location>
        <position position="49"/>
    </location>
</feature>
<dbReference type="InterPro" id="IPR011006">
    <property type="entry name" value="CheY-like_superfamily"/>
</dbReference>
<accession>A0A7K0DSQ2</accession>
<keyword evidence="2" id="KW-0902">Two-component regulatory system</keyword>
<reference evidence="10 11" key="1">
    <citation type="submission" date="2019-10" db="EMBL/GenBank/DDBJ databases">
        <title>Nocardia macrotermitis sp. nov. and Nocardia aurantia sp. nov., isolated from the gut of fungus growing-termite Macrotermes natalensis.</title>
        <authorList>
            <person name="Benndorf R."/>
            <person name="Schwitalla J."/>
            <person name="Martin K."/>
            <person name="De Beer W."/>
            <person name="Kaster A.-K."/>
            <person name="Vollmers J."/>
            <person name="Poulsen M."/>
            <person name="Beemelmanns C."/>
        </authorList>
    </citation>
    <scope>NUCLEOTIDE SEQUENCE [LARGE SCALE GENOMIC DNA]</scope>
    <source>
        <strain evidence="10 11">RB56</strain>
    </source>
</reference>
<sequence length="221" mass="24366">MLVVDDDANIRDLLCEALRLNGFHAFGADSGQAALTAFAARRPDIVVLDVMLPDLDGYTVARRLRESGHEVPVLFLTARGAVADRIEGLAAGGDDYVGKPFSLEEVVLRLRAILRRTNGSGDDNLLRYADLMLDVAAHRVVRAGADILLSATEFNLLHYLMINAEVVVSKEKIIDRVWHADAGRESRVVESFISQLRRKVDAVDPPLIHTIRGVGYVLRRS</sequence>
<feature type="DNA-binding region" description="OmpR/PhoB-type" evidence="7">
    <location>
        <begin position="123"/>
        <end position="220"/>
    </location>
</feature>
<evidence type="ECO:0000256" key="3">
    <source>
        <dbReference type="ARBA" id="ARBA00023015"/>
    </source>
</evidence>
<dbReference type="CDD" id="cd00383">
    <property type="entry name" value="trans_reg_C"/>
    <property type="match status" value="1"/>
</dbReference>
<dbReference type="PROSITE" id="PS50110">
    <property type="entry name" value="RESPONSE_REGULATORY"/>
    <property type="match status" value="1"/>
</dbReference>
<keyword evidence="5" id="KW-0804">Transcription</keyword>
<evidence type="ECO:0000256" key="4">
    <source>
        <dbReference type="ARBA" id="ARBA00023125"/>
    </source>
</evidence>
<evidence type="ECO:0000256" key="6">
    <source>
        <dbReference type="PROSITE-ProRule" id="PRU00169"/>
    </source>
</evidence>
<dbReference type="InterPro" id="IPR036388">
    <property type="entry name" value="WH-like_DNA-bd_sf"/>
</dbReference>
<keyword evidence="1 6" id="KW-0597">Phosphoprotein</keyword>